<proteinExistence type="predicted"/>
<feature type="transmembrane region" description="Helical" evidence="1">
    <location>
        <begin position="9"/>
        <end position="26"/>
    </location>
</feature>
<feature type="transmembrane region" description="Helical" evidence="1">
    <location>
        <begin position="103"/>
        <end position="123"/>
    </location>
</feature>
<accession>A0A8T4L2U8</accession>
<protein>
    <submittedName>
        <fullName evidence="3">DUF1624 domain-containing protein</fullName>
    </submittedName>
</protein>
<dbReference type="InterPro" id="IPR012429">
    <property type="entry name" value="HGSNAT_cat"/>
</dbReference>
<feature type="domain" description="Heparan-alpha-glucosaminide N-acetyltransferase catalytic" evidence="2">
    <location>
        <begin position="4"/>
        <end position="124"/>
    </location>
</feature>
<organism evidence="3 4">
    <name type="scientific">Candidatus Iainarchaeum sp</name>
    <dbReference type="NCBI Taxonomy" id="3101447"/>
    <lineage>
        <taxon>Archaea</taxon>
        <taxon>Candidatus Iainarchaeota</taxon>
        <taxon>Candidatus Iainarchaeia</taxon>
        <taxon>Candidatus Iainarchaeales</taxon>
        <taxon>Candidatus Iainarchaeaceae</taxon>
        <taxon>Candidatus Iainarchaeum</taxon>
    </lineage>
</organism>
<dbReference type="Pfam" id="PF07786">
    <property type="entry name" value="HGSNAT_cat"/>
    <property type="match status" value="1"/>
</dbReference>
<keyword evidence="1" id="KW-1133">Transmembrane helix</keyword>
<dbReference type="Proteomes" id="UP000683213">
    <property type="component" value="Unassembled WGS sequence"/>
</dbReference>
<gene>
    <name evidence="3" type="ORF">J4224_02055</name>
</gene>
<evidence type="ECO:0000259" key="2">
    <source>
        <dbReference type="Pfam" id="PF07786"/>
    </source>
</evidence>
<evidence type="ECO:0000313" key="3">
    <source>
        <dbReference type="EMBL" id="MBS3059190.1"/>
    </source>
</evidence>
<dbReference type="AlphaFoldDB" id="A0A8T4L2U8"/>
<keyword evidence="1" id="KW-0472">Membrane</keyword>
<name>A0A8T4L2U8_9ARCH</name>
<dbReference type="EMBL" id="JAGVWF010000027">
    <property type="protein sequence ID" value="MBS3059190.1"/>
    <property type="molecule type" value="Genomic_DNA"/>
</dbReference>
<feature type="non-terminal residue" evidence="3">
    <location>
        <position position="128"/>
    </location>
</feature>
<keyword evidence="1" id="KW-0812">Transmembrane</keyword>
<evidence type="ECO:0000313" key="4">
    <source>
        <dbReference type="Proteomes" id="UP000683213"/>
    </source>
</evidence>
<comment type="caution">
    <text evidence="3">The sequence shown here is derived from an EMBL/GenBank/DDBJ whole genome shotgun (WGS) entry which is preliminary data.</text>
</comment>
<reference evidence="3" key="2">
    <citation type="submission" date="2021-05" db="EMBL/GenBank/DDBJ databases">
        <title>Protein family content uncovers lineage relationships and bacterial pathway maintenance mechanisms in DPANN archaea.</title>
        <authorList>
            <person name="Castelle C.J."/>
            <person name="Meheust R."/>
            <person name="Jaffe A.L."/>
            <person name="Seitz K."/>
            <person name="Gong X."/>
            <person name="Baker B.J."/>
            <person name="Banfield J.F."/>
        </authorList>
    </citation>
    <scope>NUCLEOTIDE SEQUENCE</scope>
    <source>
        <strain evidence="3">RIFCSPHIGHO2_01_FULL_GW2011_AR10_43_9</strain>
    </source>
</reference>
<feature type="transmembrane region" description="Helical" evidence="1">
    <location>
        <begin position="46"/>
        <end position="65"/>
    </location>
</feature>
<sequence length="128" mass="14926">MFERLWEIDFFRGIAISMMVWFHFLWDLNYFEIINVSLYSGFWGLFQKATAGLFLFLIGVSLTLSYNRKKHGFSMRFLLRGARIFAWGLAITLFTVLFIPSDIIFFGILHLIGVSIILSIPFISGKRL</sequence>
<reference evidence="3" key="1">
    <citation type="submission" date="2021-03" db="EMBL/GenBank/DDBJ databases">
        <authorList>
            <person name="Jaffe A."/>
        </authorList>
    </citation>
    <scope>NUCLEOTIDE SEQUENCE</scope>
    <source>
        <strain evidence="3">RIFCSPHIGHO2_01_FULL_GW2011_AR10_43_9</strain>
    </source>
</reference>
<evidence type="ECO:0000256" key="1">
    <source>
        <dbReference type="SAM" id="Phobius"/>
    </source>
</evidence>
<feature type="transmembrane region" description="Helical" evidence="1">
    <location>
        <begin position="77"/>
        <end position="97"/>
    </location>
</feature>